<comment type="caution">
    <text evidence="1">The sequence shown here is derived from an EMBL/GenBank/DDBJ whole genome shotgun (WGS) entry which is preliminary data.</text>
</comment>
<reference evidence="1 2" key="1">
    <citation type="journal article" date="2013" name="Mar. Genomics">
        <title>Expression of sulfatases in Rhodopirellula baltica and the diversity of sulfatases in the genus Rhodopirellula.</title>
        <authorList>
            <person name="Wegner C.E."/>
            <person name="Richter-Heitmann T."/>
            <person name="Klindworth A."/>
            <person name="Klockow C."/>
            <person name="Richter M."/>
            <person name="Achstetter T."/>
            <person name="Glockner F.O."/>
            <person name="Harder J."/>
        </authorList>
    </citation>
    <scope>NUCLEOTIDE SEQUENCE [LARGE SCALE GENOMIC DNA]</scope>
    <source>
        <strain evidence="1 2">SWK14</strain>
    </source>
</reference>
<organism evidence="1 2">
    <name type="scientific">Rhodopirellula baltica SWK14</name>
    <dbReference type="NCBI Taxonomy" id="993516"/>
    <lineage>
        <taxon>Bacteria</taxon>
        <taxon>Pseudomonadati</taxon>
        <taxon>Planctomycetota</taxon>
        <taxon>Planctomycetia</taxon>
        <taxon>Pirellulales</taxon>
        <taxon>Pirellulaceae</taxon>
        <taxon>Rhodopirellula</taxon>
    </lineage>
</organism>
<dbReference type="Proteomes" id="UP000010959">
    <property type="component" value="Unassembled WGS sequence"/>
</dbReference>
<dbReference type="PATRIC" id="fig|993516.3.peg.2873"/>
<dbReference type="EMBL" id="AMWG01000064">
    <property type="protein sequence ID" value="ELP33362.1"/>
    <property type="molecule type" value="Genomic_DNA"/>
</dbReference>
<name>L7CIA3_RHOBT</name>
<gene>
    <name evidence="1" type="ORF">RBSWK_02697</name>
</gene>
<accession>L7CIA3</accession>
<evidence type="ECO:0000313" key="1">
    <source>
        <dbReference type="EMBL" id="ELP33362.1"/>
    </source>
</evidence>
<dbReference type="RefSeq" id="WP_007337686.1">
    <property type="nucleotide sequence ID" value="NZ_AMWG01000064.1"/>
</dbReference>
<protein>
    <submittedName>
        <fullName evidence="1">Uncharacterized protein</fullName>
    </submittedName>
</protein>
<sequence>MADLRDSSIPLPLRWILAHGITSLTPWYFLDDAERIEGLRNQYRREVSGGSQPISDCLPFARRQDNDDVAAFAIVDNVVTAEVIDVHLTWATDPERPGFPRLERYPDFWTWFKSAVDASADWATEDDLDDVISDGPVV</sequence>
<dbReference type="AlphaFoldDB" id="L7CIA3"/>
<evidence type="ECO:0000313" key="2">
    <source>
        <dbReference type="Proteomes" id="UP000010959"/>
    </source>
</evidence>
<proteinExistence type="predicted"/>